<accession>A0A0F9PGN1</accession>
<sequence length="82" mass="8705">SNSQATVTIATEQLINPLANRKGLILFNHGTVTVFFALDSTVLTSTGMVLNPGVAFETNVWDGAVAMKTISGTSDVRVMEFS</sequence>
<name>A0A0F9PGN1_9ZZZZ</name>
<comment type="caution">
    <text evidence="1">The sequence shown here is derived from an EMBL/GenBank/DDBJ whole genome shotgun (WGS) entry which is preliminary data.</text>
</comment>
<organism evidence="1">
    <name type="scientific">marine sediment metagenome</name>
    <dbReference type="NCBI Taxonomy" id="412755"/>
    <lineage>
        <taxon>unclassified sequences</taxon>
        <taxon>metagenomes</taxon>
        <taxon>ecological metagenomes</taxon>
    </lineage>
</organism>
<feature type="non-terminal residue" evidence="1">
    <location>
        <position position="1"/>
    </location>
</feature>
<dbReference type="EMBL" id="LAZR01005404">
    <property type="protein sequence ID" value="KKN00201.1"/>
    <property type="molecule type" value="Genomic_DNA"/>
</dbReference>
<gene>
    <name evidence="1" type="ORF">LCGC14_1140270</name>
</gene>
<reference evidence="1" key="1">
    <citation type="journal article" date="2015" name="Nature">
        <title>Complex archaea that bridge the gap between prokaryotes and eukaryotes.</title>
        <authorList>
            <person name="Spang A."/>
            <person name="Saw J.H."/>
            <person name="Jorgensen S.L."/>
            <person name="Zaremba-Niedzwiedzka K."/>
            <person name="Martijn J."/>
            <person name="Lind A.E."/>
            <person name="van Eijk R."/>
            <person name="Schleper C."/>
            <person name="Guy L."/>
            <person name="Ettema T.J."/>
        </authorList>
    </citation>
    <scope>NUCLEOTIDE SEQUENCE</scope>
</reference>
<protein>
    <submittedName>
        <fullName evidence="1">Uncharacterized protein</fullName>
    </submittedName>
</protein>
<evidence type="ECO:0000313" key="1">
    <source>
        <dbReference type="EMBL" id="KKN00201.1"/>
    </source>
</evidence>
<proteinExistence type="predicted"/>
<dbReference type="AlphaFoldDB" id="A0A0F9PGN1"/>